<reference evidence="1" key="1">
    <citation type="submission" date="2014-11" db="EMBL/GenBank/DDBJ databases">
        <authorList>
            <person name="Otto D Thomas"/>
            <person name="Naeem Raeece"/>
        </authorList>
    </citation>
    <scope>NUCLEOTIDE SEQUENCE</scope>
</reference>
<sequence length="527" mass="57786">MMMCPSRLLVRASVSSSIVPTMKVEALHLSSEAERRQQSEDGLNLFLQHLRLTSEANQRGRVSVDPPQCVNLSGIRGVSQGLVFVLLDLLPFVVPEVKLDSTLVRGPAKSLFLRVLERRLAVISGDERGTLRLKGFFFADNSLGPVEAPDVIRLLLPQLQTLSLKGTQPSGQRRHQGPRIRVGVGAGCLPPESGPRERTGLDSERLEWLCEAIKERGLHGVESLNLSGNELGDHGLLVLCRVLCVSCLPRLRSLLLRHCGIQIRFEDLWGVIGKGGLPELRCLEVEGNGSRGGVRPSLGPFVKVLSVDVVPHLTHRRVKHLNQIDIRALIAGEYPCVRTLGIVPDAGTLTAFVREWSGAERVEGFDVIDLEQSESGGGVGGEFFHFLRLGMERGRLDCLRRLKVRPALIGDIFDPTQNASFLTTLQVTVLPFLSELSLRPFVGSSEQFALLAEVFRVGSLPHLRVLDLSQNLLLRGQEMDVLMEGVIESEEGLPFLEELDLSCTEAGEGIGSIGSEMQFGKLTRLSP</sequence>
<gene>
    <name evidence="1" type="ORF">Cvel_11311</name>
</gene>
<dbReference type="VEuPathDB" id="CryptoDB:Cvel_11311"/>
<organism evidence="1">
    <name type="scientific">Chromera velia CCMP2878</name>
    <dbReference type="NCBI Taxonomy" id="1169474"/>
    <lineage>
        <taxon>Eukaryota</taxon>
        <taxon>Sar</taxon>
        <taxon>Alveolata</taxon>
        <taxon>Colpodellida</taxon>
        <taxon>Chromeraceae</taxon>
        <taxon>Chromera</taxon>
    </lineage>
</organism>
<accession>A0A0G4I698</accession>
<dbReference type="AlphaFoldDB" id="A0A0G4I698"/>
<dbReference type="SUPFAM" id="SSF52047">
    <property type="entry name" value="RNI-like"/>
    <property type="match status" value="1"/>
</dbReference>
<name>A0A0G4I698_9ALVE</name>
<proteinExistence type="predicted"/>
<protein>
    <submittedName>
        <fullName evidence="1">Uncharacterized protein</fullName>
    </submittedName>
</protein>
<dbReference type="InterPro" id="IPR032675">
    <property type="entry name" value="LRR_dom_sf"/>
</dbReference>
<dbReference type="PhylomeDB" id="A0A0G4I698"/>
<dbReference type="Gene3D" id="3.80.10.10">
    <property type="entry name" value="Ribonuclease Inhibitor"/>
    <property type="match status" value="2"/>
</dbReference>
<dbReference type="EMBL" id="CDMZ01005269">
    <property type="protein sequence ID" value="CEM52496.1"/>
    <property type="molecule type" value="Genomic_DNA"/>
</dbReference>
<evidence type="ECO:0000313" key="1">
    <source>
        <dbReference type="EMBL" id="CEM52496.1"/>
    </source>
</evidence>